<dbReference type="PANTHER" id="PTHR36329">
    <property type="entry name" value="TRANSMEMBRANE PROTEIN"/>
    <property type="match status" value="1"/>
</dbReference>
<reference evidence="4 5" key="1">
    <citation type="journal article" date="2015" name="Genome Biol. Evol.">
        <title>Comparative Genomics of a Bacterivorous Green Alga Reveals Evolutionary Causalities and Consequences of Phago-Mixotrophic Mode of Nutrition.</title>
        <authorList>
            <person name="Burns J.A."/>
            <person name="Paasch A."/>
            <person name="Narechania A."/>
            <person name="Kim E."/>
        </authorList>
    </citation>
    <scope>NUCLEOTIDE SEQUENCE [LARGE SCALE GENOMIC DNA]</scope>
    <source>
        <strain evidence="4 5">PLY_AMNH</strain>
    </source>
</reference>
<accession>A0AAE0BG97</accession>
<evidence type="ECO:0000256" key="2">
    <source>
        <dbReference type="SAM" id="Phobius"/>
    </source>
</evidence>
<feature type="region of interest" description="Disordered" evidence="1">
    <location>
        <begin position="701"/>
        <end position="726"/>
    </location>
</feature>
<evidence type="ECO:0000313" key="5">
    <source>
        <dbReference type="Proteomes" id="UP001190700"/>
    </source>
</evidence>
<dbReference type="Pfam" id="PF06814">
    <property type="entry name" value="GOST_TM"/>
    <property type="match status" value="1"/>
</dbReference>
<feature type="transmembrane region" description="Helical" evidence="2">
    <location>
        <begin position="270"/>
        <end position="288"/>
    </location>
</feature>
<feature type="domain" description="GOST seven transmembrane" evidence="3">
    <location>
        <begin position="162"/>
        <end position="369"/>
    </location>
</feature>
<feature type="transmembrane region" description="Helical" evidence="2">
    <location>
        <begin position="349"/>
        <end position="368"/>
    </location>
</feature>
<dbReference type="PANTHER" id="PTHR36329:SF1">
    <property type="entry name" value="TRANSMEMBRANE PROTEIN"/>
    <property type="match status" value="1"/>
</dbReference>
<feature type="transmembrane region" description="Helical" evidence="2">
    <location>
        <begin position="166"/>
        <end position="186"/>
    </location>
</feature>
<dbReference type="InterPro" id="IPR053937">
    <property type="entry name" value="GOST_TM"/>
</dbReference>
<keyword evidence="5" id="KW-1185">Reference proteome</keyword>
<gene>
    <name evidence="4" type="ORF">CYMTET_54456</name>
</gene>
<comment type="caution">
    <text evidence="4">The sequence shown here is derived from an EMBL/GenBank/DDBJ whole genome shotgun (WGS) entry which is preliminary data.</text>
</comment>
<proteinExistence type="predicted"/>
<feature type="compositionally biased region" description="Polar residues" evidence="1">
    <location>
        <begin position="624"/>
        <end position="647"/>
    </location>
</feature>
<sequence>MVEKDKYSRVLLQVLLASCFQSAFGIIGEKSFVVEPSESNSEIFERFGFQAGGYMELDIEISKPEQQGVDRGAYLLTCTDSHVSAAENLGGKQAECQMRLPATGCRAWLIEHGRHYIYEQVDERYYLNFMVLNCNANTVVVNRVKYKLLNPHGEHLGTGHQPLPTMFMSFLLLWLALAMLQGANWLCFKHFITPLHKVMLLVPCLKLIHLALAVLKWQRLSASGEGEEWLELLFIIASVLAQTLTFGILLLMAKGWLITRRSLPSAERQATALSVLVLVALFFAYYLLSSFSFFALAIMYMTILVFIISSIARNVRLLRLQIVSLQSQGMETTHTPVQLKAQMYRSFQVIMFAYVSNKIVFEMLMIFLKDMPWLSHFFSELVEVFLWASVGFVFRLRIPNPFNTGQLPQMMMHNAYGQGPMQDTFFRLPHGMQQHQEGPNLGGEGNSPRRRPVQIVVVENPPTIKDGRIVRNVAVGTPLEDEEEELIKHKPSEHASGLPSLDEDLEHLEDPDIELVPLAHMERVRTPTRQPMTSTNQTPPGSDEQAALLAPTERYPSYPNTVPTTPIMPPTDMSWGAGEDLDPTDLLVPSQEDLVEVDLGSNQATERRVVPGVSTGARASSLANSMESLRVSTEPPSRRVSISNATGEATRGAPGTPSNYNTAAAEMGIVEDPQDMPSPAERENMVLPFVMAVPAPAVEQEDVPGAVSSRVGSPASSVRAAWNSNA</sequence>
<feature type="compositionally biased region" description="Polar residues" evidence="1">
    <location>
        <begin position="710"/>
        <end position="726"/>
    </location>
</feature>
<dbReference type="Proteomes" id="UP001190700">
    <property type="component" value="Unassembled WGS sequence"/>
</dbReference>
<name>A0AAE0BG97_9CHLO</name>
<evidence type="ECO:0000256" key="1">
    <source>
        <dbReference type="SAM" id="MobiDB-lite"/>
    </source>
</evidence>
<feature type="transmembrane region" description="Helical" evidence="2">
    <location>
        <begin position="198"/>
        <end position="217"/>
    </location>
</feature>
<organism evidence="4 5">
    <name type="scientific">Cymbomonas tetramitiformis</name>
    <dbReference type="NCBI Taxonomy" id="36881"/>
    <lineage>
        <taxon>Eukaryota</taxon>
        <taxon>Viridiplantae</taxon>
        <taxon>Chlorophyta</taxon>
        <taxon>Pyramimonadophyceae</taxon>
        <taxon>Pyramimonadales</taxon>
        <taxon>Pyramimonadaceae</taxon>
        <taxon>Cymbomonas</taxon>
    </lineage>
</organism>
<keyword evidence="2" id="KW-0472">Membrane</keyword>
<evidence type="ECO:0000313" key="4">
    <source>
        <dbReference type="EMBL" id="KAK3235338.1"/>
    </source>
</evidence>
<feature type="region of interest" description="Disordered" evidence="1">
    <location>
        <begin position="624"/>
        <end position="661"/>
    </location>
</feature>
<evidence type="ECO:0000259" key="3">
    <source>
        <dbReference type="Pfam" id="PF06814"/>
    </source>
</evidence>
<feature type="transmembrane region" description="Helical" evidence="2">
    <location>
        <begin position="294"/>
        <end position="312"/>
    </location>
</feature>
<dbReference type="AlphaFoldDB" id="A0AAE0BG97"/>
<keyword evidence="2" id="KW-0812">Transmembrane</keyword>
<feature type="transmembrane region" description="Helical" evidence="2">
    <location>
        <begin position="229"/>
        <end position="258"/>
    </location>
</feature>
<dbReference type="EMBL" id="LGRX02035313">
    <property type="protein sequence ID" value="KAK3235338.1"/>
    <property type="molecule type" value="Genomic_DNA"/>
</dbReference>
<keyword evidence="2" id="KW-1133">Transmembrane helix</keyword>
<protein>
    <recommendedName>
        <fullName evidence="3">GOST seven transmembrane domain-containing protein</fullName>
    </recommendedName>
</protein>